<reference evidence="9" key="1">
    <citation type="submission" date="2014-11" db="EMBL/GenBank/DDBJ databases">
        <title>Draft genome sequence of Hydrogenophaga intermedia S1.</title>
        <authorList>
            <person name="Gan H.M."/>
            <person name="Chew T.H."/>
            <person name="Stolz A."/>
        </authorList>
    </citation>
    <scope>NUCLEOTIDE SEQUENCE [LARGE SCALE GENOMIC DNA]</scope>
    <source>
        <strain evidence="9">S1</strain>
    </source>
</reference>
<dbReference type="Pfam" id="PF00669">
    <property type="entry name" value="Flagellin_N"/>
    <property type="match status" value="1"/>
</dbReference>
<evidence type="ECO:0000259" key="7">
    <source>
        <dbReference type="Pfam" id="PF21158"/>
    </source>
</evidence>
<dbReference type="Gene3D" id="1.20.1330.10">
    <property type="entry name" value="f41 fragment of flagellin, N-terminal domain"/>
    <property type="match status" value="1"/>
</dbReference>
<dbReference type="InterPro" id="IPR001029">
    <property type="entry name" value="Flagellin_N"/>
</dbReference>
<evidence type="ECO:0000256" key="4">
    <source>
        <dbReference type="ARBA" id="ARBA00023143"/>
    </source>
</evidence>
<keyword evidence="4" id="KW-0975">Bacterial flagellum</keyword>
<dbReference type="Pfam" id="PF21158">
    <property type="entry name" value="flgK_1st_1"/>
    <property type="match status" value="1"/>
</dbReference>
<dbReference type="InterPro" id="IPR013384">
    <property type="entry name" value="Flagell_FlgL"/>
</dbReference>
<dbReference type="NCBIfam" id="TIGR02550">
    <property type="entry name" value="flagell_flgL"/>
    <property type="match status" value="1"/>
</dbReference>
<proteinExistence type="inferred from homology"/>
<comment type="similarity">
    <text evidence="3">Belongs to the bacterial flagellin family.</text>
</comment>
<feature type="coiled-coil region" evidence="5">
    <location>
        <begin position="51"/>
        <end position="78"/>
    </location>
</feature>
<dbReference type="GO" id="GO:0071973">
    <property type="term" value="P:bacterial-type flagellum-dependent cell motility"/>
    <property type="evidence" value="ECO:0007669"/>
    <property type="project" value="InterPro"/>
</dbReference>
<dbReference type="InterPro" id="IPR049119">
    <property type="entry name" value="FlgK_D2-like"/>
</dbReference>
<dbReference type="EMBL" id="CCAE010000002">
    <property type="protein sequence ID" value="CDN85920.1"/>
    <property type="molecule type" value="Genomic_DNA"/>
</dbReference>
<sequence>MTYRIATANQFDRTIDQLAQRQYDLAKQQERISTGKRVMKASDDPVAATLAESAHNRMTRVQADLRALEASKTSLQQAESGLAESGELIQRVRDLLVSAGNASFTDAEREDVARQLEGLREQLLAVANRTDSNGRTLYGGLGGAPTPFVDVYGPSGNGVQFEGQRGQPAAGNTTLPQSLDGDAIWMRIPQGNGTFTMSLPTTNTGGVSTSLGQVTDATALTGDDYRVDFADVGGVIQYTITNTTTGTPVAGHAGVPYEAGKTVAFDGLSFEMSGQPNAGDRIDLAPTTGTTDIFSVVQGAIDALRYQGDGESAQRTQALGRALTEVDAGHDRVLLARGRAGEWLNRADSMDLLMNNRSTDLELEESRLVDLDMVKGISDFKNKELALNAGLQAYASVQRMSLFDYIK</sequence>
<evidence type="ECO:0000313" key="9">
    <source>
        <dbReference type="Proteomes" id="UP000028878"/>
    </source>
</evidence>
<organism evidence="8 9">
    <name type="scientific">Hydrogenophaga intermedia</name>
    <dbReference type="NCBI Taxonomy" id="65786"/>
    <lineage>
        <taxon>Bacteria</taxon>
        <taxon>Pseudomonadati</taxon>
        <taxon>Pseudomonadota</taxon>
        <taxon>Betaproteobacteria</taxon>
        <taxon>Burkholderiales</taxon>
        <taxon>Comamonadaceae</taxon>
        <taxon>Hydrogenophaga</taxon>
    </lineage>
</organism>
<comment type="subcellular location">
    <subcellularLocation>
        <location evidence="1">Bacterial flagellum</location>
    </subcellularLocation>
    <subcellularLocation>
        <location evidence="2">Secreted</location>
    </subcellularLocation>
</comment>
<dbReference type="GO" id="GO:0009424">
    <property type="term" value="C:bacterial-type flagellum hook"/>
    <property type="evidence" value="ECO:0007669"/>
    <property type="project" value="InterPro"/>
</dbReference>
<keyword evidence="8" id="KW-0282">Flagellum</keyword>
<keyword evidence="5" id="KW-0175">Coiled coil</keyword>
<dbReference type="GO" id="GO:0005576">
    <property type="term" value="C:extracellular region"/>
    <property type="evidence" value="ECO:0007669"/>
    <property type="project" value="UniProtKB-SubCell"/>
</dbReference>
<dbReference type="PRINTS" id="PR00207">
    <property type="entry name" value="FLAGELLIN"/>
</dbReference>
<evidence type="ECO:0000256" key="5">
    <source>
        <dbReference type="SAM" id="Coils"/>
    </source>
</evidence>
<evidence type="ECO:0000256" key="1">
    <source>
        <dbReference type="ARBA" id="ARBA00004365"/>
    </source>
</evidence>
<keyword evidence="8" id="KW-0969">Cilium</keyword>
<keyword evidence="9" id="KW-1185">Reference proteome</keyword>
<dbReference type="Proteomes" id="UP000028878">
    <property type="component" value="Unassembled WGS sequence"/>
</dbReference>
<accession>A0A1L1P9F6</accession>
<dbReference type="SUPFAM" id="SSF64518">
    <property type="entry name" value="Phase 1 flagellin"/>
    <property type="match status" value="1"/>
</dbReference>
<keyword evidence="8" id="KW-0966">Cell projection</keyword>
<evidence type="ECO:0000256" key="3">
    <source>
        <dbReference type="ARBA" id="ARBA00005709"/>
    </source>
</evidence>
<dbReference type="RefSeq" id="WP_009520036.1">
    <property type="nucleotide sequence ID" value="NZ_CCAE010000002.1"/>
</dbReference>
<evidence type="ECO:0000313" key="8">
    <source>
        <dbReference type="EMBL" id="CDN85920.1"/>
    </source>
</evidence>
<gene>
    <name evidence="8" type="ORF">BN948_00317</name>
</gene>
<name>A0A1L1P9F6_HYDIT</name>
<dbReference type="GO" id="GO:0005198">
    <property type="term" value="F:structural molecule activity"/>
    <property type="evidence" value="ECO:0007669"/>
    <property type="project" value="InterPro"/>
</dbReference>
<dbReference type="PANTHER" id="PTHR42792:SF1">
    <property type="entry name" value="FLAGELLAR HOOK-ASSOCIATED PROTEIN 3"/>
    <property type="match status" value="1"/>
</dbReference>
<dbReference type="PANTHER" id="PTHR42792">
    <property type="entry name" value="FLAGELLIN"/>
    <property type="match status" value="1"/>
</dbReference>
<feature type="domain" description="Flagellin N-terminal" evidence="6">
    <location>
        <begin position="15"/>
        <end position="139"/>
    </location>
</feature>
<protein>
    <submittedName>
        <fullName evidence="8">Flagellar hook-associated protein 3</fullName>
    </submittedName>
</protein>
<dbReference type="AlphaFoldDB" id="A0A1L1P9F6"/>
<evidence type="ECO:0000259" key="6">
    <source>
        <dbReference type="Pfam" id="PF00669"/>
    </source>
</evidence>
<evidence type="ECO:0000256" key="2">
    <source>
        <dbReference type="ARBA" id="ARBA00004613"/>
    </source>
</evidence>
<feature type="domain" description="Flagellar hook-associated protein 1 D2-like" evidence="7">
    <location>
        <begin position="201"/>
        <end position="284"/>
    </location>
</feature>
<dbReference type="InterPro" id="IPR001492">
    <property type="entry name" value="Flagellin"/>
</dbReference>